<dbReference type="STRING" id="1605367.AFM12_12920"/>
<keyword evidence="6" id="KW-0227">DNA damage</keyword>
<comment type="catalytic activity">
    <reaction evidence="15">
        <text>Couples ATP hydrolysis with the unwinding of duplex DNA by translocating in the 3'-5' direction.</text>
        <dbReference type="EC" id="5.6.2.4"/>
    </reaction>
</comment>
<dbReference type="GO" id="GO:0009432">
    <property type="term" value="P:SOS response"/>
    <property type="evidence" value="ECO:0007669"/>
    <property type="project" value="UniProtKB-UniRule"/>
</dbReference>
<dbReference type="InterPro" id="IPR006293">
    <property type="entry name" value="DNA_helicase_ATP-dep_RecQ_bac"/>
</dbReference>
<dbReference type="Gene3D" id="1.10.10.1390">
    <property type="entry name" value="ATP-dependent DNA helicase RecQ"/>
    <property type="match status" value="1"/>
</dbReference>
<evidence type="ECO:0000256" key="5">
    <source>
        <dbReference type="ARBA" id="ARBA00022741"/>
    </source>
</evidence>
<dbReference type="InterPro" id="IPR036390">
    <property type="entry name" value="WH_DNA-bd_sf"/>
</dbReference>
<comment type="cofactor">
    <cofactor evidence="1">
        <name>Mg(2+)</name>
        <dbReference type="ChEBI" id="CHEBI:18420"/>
    </cofactor>
</comment>
<dbReference type="FunFam" id="3.40.50.300:FF:000296">
    <property type="entry name" value="ATP-dependent DNA helicase RecQ"/>
    <property type="match status" value="1"/>
</dbReference>
<keyword evidence="14" id="KW-0413">Isomerase</keyword>
<dbReference type="Proteomes" id="UP000050454">
    <property type="component" value="Unassembled WGS sequence"/>
</dbReference>
<keyword evidence="10" id="KW-0067">ATP-binding</keyword>
<dbReference type="Gene3D" id="1.10.10.10">
    <property type="entry name" value="Winged helix-like DNA-binding domain superfamily/Winged helix DNA-binding domain"/>
    <property type="match status" value="1"/>
</dbReference>
<keyword evidence="4" id="KW-0479">Metal-binding</keyword>
<dbReference type="InterPro" id="IPR018982">
    <property type="entry name" value="RQC_domain"/>
</dbReference>
<evidence type="ECO:0000313" key="21">
    <source>
        <dbReference type="Proteomes" id="UP000050454"/>
    </source>
</evidence>
<keyword evidence="11" id="KW-0238">DNA-binding</keyword>
<dbReference type="Pfam" id="PF00271">
    <property type="entry name" value="Helicase_C"/>
    <property type="match status" value="1"/>
</dbReference>
<dbReference type="Pfam" id="PF00570">
    <property type="entry name" value="HRDC"/>
    <property type="match status" value="1"/>
</dbReference>
<evidence type="ECO:0000259" key="18">
    <source>
        <dbReference type="PROSITE" id="PS51192"/>
    </source>
</evidence>
<sequence length="726" mass="81948">MAHKSKLPLQLLKKHFGYDSFRPQQAEIINQALEGKDVLVLMPTGGGKSICYQIPALVFEGLTIVISPLIALMKDQVEALKANGIAAAYVNSSQSNTEQTEVIDRARKGDLKLLYIAPERLFAADAEHFLKSLNISLFAIDESHCISSWGHDFRPEYRKLGMLKEVFSEIPVMALTATADKVTRRDICRQLGIENAVEFVSSFDRPNIRLTVSPGRKKMQQITDFLKASPGQSGIIYCLSRKNTEKVAEDLRNKGFSAEYYHAGCTPDWRSKIQEKFINDDIQIIVATIAFGMGIDKSNVRWVIHYNLPGNVEGFYQEIGRAGRDGEPSHALLFFSYADIMQRKRFIDESGADEEQKGVLRAKLERMKQYAEAQICRRRILLSYFNEKVEKDCGNCDVCLNPPKLMDATVLAQKALSAVARTGESVALNTLIDILRGSRNQTILQKGYDRLPTFAVGNDLKYEEWADYIMQMLNAGVMDIAYDEGHSFKLNEQSIAILKGQQKLQLANYISYSERQEMMNQKSVNIATDELPVDENLFVQLKMLRKELAYEEGVPPYIIFNDRTLRAMASYRPETEGQMLQMSGVGEQKMQRYGADFLKKIRSYVEANDLKPVEISLTQQANKPKVDTYEATFELYEQGLGAESIAEQRALSLNTILGHLIKLKEDGKEIDLKRFVSRKTYEKVVEAAQGLSLKSTDPLKPLFEKLEGQVSYGEIKMALTIASSKE</sequence>
<feature type="domain" description="Helicase C-terminal" evidence="19">
    <location>
        <begin position="221"/>
        <end position="368"/>
    </location>
</feature>
<dbReference type="Gene3D" id="3.40.50.300">
    <property type="entry name" value="P-loop containing nucleotide triphosphate hydrolases"/>
    <property type="match status" value="2"/>
</dbReference>
<dbReference type="SUPFAM" id="SSF52540">
    <property type="entry name" value="P-loop containing nucleoside triphosphate hydrolases"/>
    <property type="match status" value="1"/>
</dbReference>
<evidence type="ECO:0000256" key="1">
    <source>
        <dbReference type="ARBA" id="ARBA00001946"/>
    </source>
</evidence>
<dbReference type="SUPFAM" id="SSF46785">
    <property type="entry name" value="Winged helix' DNA-binding domain"/>
    <property type="match status" value="1"/>
</dbReference>
<gene>
    <name evidence="20" type="ORF">AFM12_12920</name>
</gene>
<evidence type="ECO:0000256" key="12">
    <source>
        <dbReference type="ARBA" id="ARBA00023172"/>
    </source>
</evidence>
<dbReference type="GO" id="GO:0009378">
    <property type="term" value="F:four-way junction helicase activity"/>
    <property type="evidence" value="ECO:0007669"/>
    <property type="project" value="TreeGrafter"/>
</dbReference>
<dbReference type="InterPro" id="IPR027417">
    <property type="entry name" value="P-loop_NTPase"/>
</dbReference>
<dbReference type="SMART" id="SM00341">
    <property type="entry name" value="HRDC"/>
    <property type="match status" value="1"/>
</dbReference>
<evidence type="ECO:0000256" key="10">
    <source>
        <dbReference type="ARBA" id="ARBA00022840"/>
    </source>
</evidence>
<dbReference type="PROSITE" id="PS51192">
    <property type="entry name" value="HELICASE_ATP_BIND_1"/>
    <property type="match status" value="1"/>
</dbReference>
<dbReference type="SMART" id="SM00490">
    <property type="entry name" value="HELICc"/>
    <property type="match status" value="1"/>
</dbReference>
<evidence type="ECO:0000259" key="19">
    <source>
        <dbReference type="PROSITE" id="PS51194"/>
    </source>
</evidence>
<dbReference type="PROSITE" id="PS51194">
    <property type="entry name" value="HELICASE_CTER"/>
    <property type="match status" value="1"/>
</dbReference>
<dbReference type="SMART" id="SM00956">
    <property type="entry name" value="RQC"/>
    <property type="match status" value="1"/>
</dbReference>
<dbReference type="SUPFAM" id="SSF47819">
    <property type="entry name" value="HRDC-like"/>
    <property type="match status" value="1"/>
</dbReference>
<dbReference type="FunFam" id="1.10.150.80:FF:000002">
    <property type="entry name" value="ATP-dependent DNA helicase RecQ"/>
    <property type="match status" value="1"/>
</dbReference>
<keyword evidence="12" id="KW-0233">DNA recombination</keyword>
<dbReference type="SMART" id="SM00487">
    <property type="entry name" value="DEXDc"/>
    <property type="match status" value="1"/>
</dbReference>
<evidence type="ECO:0000256" key="16">
    <source>
        <dbReference type="NCBIfam" id="TIGR01389"/>
    </source>
</evidence>
<feature type="domain" description="Helicase ATP-binding" evidence="18">
    <location>
        <begin position="29"/>
        <end position="197"/>
    </location>
</feature>
<evidence type="ECO:0000256" key="15">
    <source>
        <dbReference type="ARBA" id="ARBA00034617"/>
    </source>
</evidence>
<keyword evidence="9" id="KW-0862">Zinc</keyword>
<keyword evidence="8 20" id="KW-0347">Helicase</keyword>
<dbReference type="Pfam" id="PF00270">
    <property type="entry name" value="DEAD"/>
    <property type="match status" value="1"/>
</dbReference>
<dbReference type="GO" id="GO:0003677">
    <property type="term" value="F:DNA binding"/>
    <property type="evidence" value="ECO:0007669"/>
    <property type="project" value="UniProtKB-KW"/>
</dbReference>
<dbReference type="CDD" id="cd17920">
    <property type="entry name" value="DEXHc_RecQ"/>
    <property type="match status" value="1"/>
</dbReference>
<dbReference type="Gene3D" id="1.10.150.80">
    <property type="entry name" value="HRDC domain"/>
    <property type="match status" value="1"/>
</dbReference>
<organism evidence="20 21">
    <name type="scientific">Jiulongibacter sediminis</name>
    <dbReference type="NCBI Taxonomy" id="1605367"/>
    <lineage>
        <taxon>Bacteria</taxon>
        <taxon>Pseudomonadati</taxon>
        <taxon>Bacteroidota</taxon>
        <taxon>Cytophagia</taxon>
        <taxon>Cytophagales</taxon>
        <taxon>Leadbetterellaceae</taxon>
        <taxon>Jiulongibacter</taxon>
    </lineage>
</organism>
<dbReference type="FunFam" id="3.40.50.300:FF:000156">
    <property type="entry name" value="ATP-dependent DNA helicase recQ"/>
    <property type="match status" value="1"/>
</dbReference>
<dbReference type="PATRIC" id="fig|1605367.3.peg.3996"/>
<dbReference type="CDD" id="cd18794">
    <property type="entry name" value="SF2_C_RecQ"/>
    <property type="match status" value="1"/>
</dbReference>
<dbReference type="InterPro" id="IPR002121">
    <property type="entry name" value="HRDC_dom"/>
</dbReference>
<dbReference type="GO" id="GO:0006281">
    <property type="term" value="P:DNA repair"/>
    <property type="evidence" value="ECO:0007669"/>
    <property type="project" value="UniProtKB-KW"/>
</dbReference>
<dbReference type="NCBIfam" id="TIGR01389">
    <property type="entry name" value="recQ"/>
    <property type="match status" value="1"/>
</dbReference>
<dbReference type="InterPro" id="IPR001650">
    <property type="entry name" value="Helicase_C-like"/>
</dbReference>
<evidence type="ECO:0000313" key="20">
    <source>
        <dbReference type="EMBL" id="KPM48177.1"/>
    </source>
</evidence>
<dbReference type="NCBIfam" id="TIGR00614">
    <property type="entry name" value="recQ_fam"/>
    <property type="match status" value="1"/>
</dbReference>
<comment type="cofactor">
    <cofactor evidence="2">
        <name>Zn(2+)</name>
        <dbReference type="ChEBI" id="CHEBI:29105"/>
    </cofactor>
</comment>
<name>A0A0P7C0R2_9BACT</name>
<dbReference type="AlphaFoldDB" id="A0A0P7C0R2"/>
<evidence type="ECO:0000256" key="8">
    <source>
        <dbReference type="ARBA" id="ARBA00022806"/>
    </source>
</evidence>
<dbReference type="PANTHER" id="PTHR13710">
    <property type="entry name" value="DNA HELICASE RECQ FAMILY MEMBER"/>
    <property type="match status" value="1"/>
</dbReference>
<dbReference type="GO" id="GO:0046872">
    <property type="term" value="F:metal ion binding"/>
    <property type="evidence" value="ECO:0007669"/>
    <property type="project" value="UniProtKB-KW"/>
</dbReference>
<dbReference type="PROSITE" id="PS50967">
    <property type="entry name" value="HRDC"/>
    <property type="match status" value="1"/>
</dbReference>
<dbReference type="InterPro" id="IPR036388">
    <property type="entry name" value="WH-like_DNA-bd_sf"/>
</dbReference>
<dbReference type="InterPro" id="IPR044876">
    <property type="entry name" value="HRDC_dom_sf"/>
</dbReference>
<comment type="caution">
    <text evidence="20">The sequence shown here is derived from an EMBL/GenBank/DDBJ whole genome shotgun (WGS) entry which is preliminary data.</text>
</comment>
<dbReference type="OrthoDB" id="9763310at2"/>
<dbReference type="EMBL" id="LGTQ01000009">
    <property type="protein sequence ID" value="KPM48177.1"/>
    <property type="molecule type" value="Genomic_DNA"/>
</dbReference>
<dbReference type="InterPro" id="IPR011545">
    <property type="entry name" value="DEAD/DEAH_box_helicase_dom"/>
</dbReference>
<dbReference type="Pfam" id="PF14493">
    <property type="entry name" value="HTH_40"/>
    <property type="match status" value="1"/>
</dbReference>
<feature type="domain" description="HRDC" evidence="17">
    <location>
        <begin position="531"/>
        <end position="611"/>
    </location>
</feature>
<keyword evidence="21" id="KW-1185">Reference proteome</keyword>
<dbReference type="InterPro" id="IPR010997">
    <property type="entry name" value="HRDC-like_sf"/>
</dbReference>
<evidence type="ECO:0000256" key="14">
    <source>
        <dbReference type="ARBA" id="ARBA00023235"/>
    </source>
</evidence>
<dbReference type="EC" id="5.6.2.4" evidence="16"/>
<evidence type="ECO:0000259" key="17">
    <source>
        <dbReference type="PROSITE" id="PS50967"/>
    </source>
</evidence>
<keyword evidence="5" id="KW-0547">Nucleotide-binding</keyword>
<dbReference type="GO" id="GO:0043138">
    <property type="term" value="F:3'-5' DNA helicase activity"/>
    <property type="evidence" value="ECO:0007669"/>
    <property type="project" value="UniProtKB-EC"/>
</dbReference>
<evidence type="ECO:0000256" key="13">
    <source>
        <dbReference type="ARBA" id="ARBA00023204"/>
    </source>
</evidence>
<accession>A0A0P7C0R2</accession>
<evidence type="ECO:0000256" key="9">
    <source>
        <dbReference type="ARBA" id="ARBA00022833"/>
    </source>
</evidence>
<dbReference type="Pfam" id="PF09382">
    <property type="entry name" value="RQC"/>
    <property type="match status" value="1"/>
</dbReference>
<evidence type="ECO:0000256" key="4">
    <source>
        <dbReference type="ARBA" id="ARBA00022723"/>
    </source>
</evidence>
<dbReference type="GO" id="GO:0005524">
    <property type="term" value="F:ATP binding"/>
    <property type="evidence" value="ECO:0007669"/>
    <property type="project" value="UniProtKB-KW"/>
</dbReference>
<dbReference type="GO" id="GO:0016787">
    <property type="term" value="F:hydrolase activity"/>
    <property type="evidence" value="ECO:0007669"/>
    <property type="project" value="UniProtKB-KW"/>
</dbReference>
<dbReference type="InterPro" id="IPR029491">
    <property type="entry name" value="Helicase_HTH"/>
</dbReference>
<dbReference type="InterPro" id="IPR004589">
    <property type="entry name" value="DNA_helicase_ATP-dep_RecQ"/>
</dbReference>
<proteinExistence type="inferred from homology"/>
<keyword evidence="13" id="KW-0234">DNA repair</keyword>
<evidence type="ECO:0000256" key="2">
    <source>
        <dbReference type="ARBA" id="ARBA00001947"/>
    </source>
</evidence>
<comment type="similarity">
    <text evidence="3">Belongs to the helicase family. RecQ subfamily.</text>
</comment>
<dbReference type="InterPro" id="IPR014001">
    <property type="entry name" value="Helicase_ATP-bd"/>
</dbReference>
<dbReference type="InterPro" id="IPR032284">
    <property type="entry name" value="RecQ_Zn-bd"/>
</dbReference>
<evidence type="ECO:0000256" key="11">
    <source>
        <dbReference type="ARBA" id="ARBA00023125"/>
    </source>
</evidence>
<dbReference type="Pfam" id="PF16124">
    <property type="entry name" value="RecQ_Zn_bind"/>
    <property type="match status" value="1"/>
</dbReference>
<dbReference type="GO" id="GO:0006260">
    <property type="term" value="P:DNA replication"/>
    <property type="evidence" value="ECO:0007669"/>
    <property type="project" value="InterPro"/>
</dbReference>
<dbReference type="PANTHER" id="PTHR13710:SF105">
    <property type="entry name" value="ATP-DEPENDENT DNA HELICASE Q1"/>
    <property type="match status" value="1"/>
</dbReference>
<reference evidence="20 21" key="1">
    <citation type="submission" date="2015-07" db="EMBL/GenBank/DDBJ databases">
        <title>The draft genome sequence of Leadbetterella sp. JN14-9.</title>
        <authorList>
            <person name="Liu Y."/>
            <person name="Du J."/>
            <person name="Shao Z."/>
        </authorList>
    </citation>
    <scope>NUCLEOTIDE SEQUENCE [LARGE SCALE GENOMIC DNA]</scope>
    <source>
        <strain evidence="20 21">JN14-9</strain>
    </source>
</reference>
<evidence type="ECO:0000256" key="6">
    <source>
        <dbReference type="ARBA" id="ARBA00022763"/>
    </source>
</evidence>
<evidence type="ECO:0000256" key="7">
    <source>
        <dbReference type="ARBA" id="ARBA00022801"/>
    </source>
</evidence>
<protein>
    <recommendedName>
        <fullName evidence="16">DNA helicase RecQ</fullName>
        <ecNumber evidence="16">5.6.2.4</ecNumber>
    </recommendedName>
</protein>
<dbReference type="GO" id="GO:0043590">
    <property type="term" value="C:bacterial nucleoid"/>
    <property type="evidence" value="ECO:0007669"/>
    <property type="project" value="TreeGrafter"/>
</dbReference>
<dbReference type="GO" id="GO:0006310">
    <property type="term" value="P:DNA recombination"/>
    <property type="evidence" value="ECO:0007669"/>
    <property type="project" value="UniProtKB-UniRule"/>
</dbReference>
<dbReference type="GO" id="GO:0030894">
    <property type="term" value="C:replisome"/>
    <property type="evidence" value="ECO:0007669"/>
    <property type="project" value="TreeGrafter"/>
</dbReference>
<keyword evidence="7" id="KW-0378">Hydrolase</keyword>
<dbReference type="GO" id="GO:0005737">
    <property type="term" value="C:cytoplasm"/>
    <property type="evidence" value="ECO:0007669"/>
    <property type="project" value="TreeGrafter"/>
</dbReference>
<dbReference type="RefSeq" id="WP_055148938.1">
    <property type="nucleotide sequence ID" value="NZ_JXSZ01000009.1"/>
</dbReference>
<evidence type="ECO:0000256" key="3">
    <source>
        <dbReference type="ARBA" id="ARBA00005446"/>
    </source>
</evidence>